<comment type="similarity">
    <text evidence="1 5 6">Belongs to the bacterial ribosomal protein bL19 family.</text>
</comment>
<feature type="compositionally biased region" description="Basic and acidic residues" evidence="7">
    <location>
        <begin position="129"/>
        <end position="143"/>
    </location>
</feature>
<protein>
    <recommendedName>
        <fullName evidence="4 5">Large ribosomal subunit protein bL19</fullName>
    </recommendedName>
</protein>
<dbReference type="GO" id="GO:0003735">
    <property type="term" value="F:structural constituent of ribosome"/>
    <property type="evidence" value="ECO:0007669"/>
    <property type="project" value="InterPro"/>
</dbReference>
<dbReference type="GO" id="GO:0022625">
    <property type="term" value="C:cytosolic large ribosomal subunit"/>
    <property type="evidence" value="ECO:0007669"/>
    <property type="project" value="TreeGrafter"/>
</dbReference>
<dbReference type="PANTHER" id="PTHR15680">
    <property type="entry name" value="RIBOSOMAL PROTEIN L19"/>
    <property type="match status" value="1"/>
</dbReference>
<keyword evidence="3 5" id="KW-0687">Ribonucleoprotein</keyword>
<accession>A0A2M7IEK3</accession>
<dbReference type="EMBL" id="PFGX01000133">
    <property type="protein sequence ID" value="PIW74952.1"/>
    <property type="molecule type" value="Genomic_DNA"/>
</dbReference>
<evidence type="ECO:0000313" key="9">
    <source>
        <dbReference type="Proteomes" id="UP000231280"/>
    </source>
</evidence>
<dbReference type="InterPro" id="IPR018257">
    <property type="entry name" value="Ribosomal_bL19_CS"/>
</dbReference>
<dbReference type="PANTHER" id="PTHR15680:SF9">
    <property type="entry name" value="LARGE RIBOSOMAL SUBUNIT PROTEIN BL19M"/>
    <property type="match status" value="1"/>
</dbReference>
<keyword evidence="2 5" id="KW-0689">Ribosomal protein</keyword>
<dbReference type="InterPro" id="IPR038657">
    <property type="entry name" value="Ribosomal_bL19_sf"/>
</dbReference>
<dbReference type="HAMAP" id="MF_00402">
    <property type="entry name" value="Ribosomal_bL19"/>
    <property type="match status" value="1"/>
</dbReference>
<evidence type="ECO:0000256" key="7">
    <source>
        <dbReference type="SAM" id="MobiDB-lite"/>
    </source>
</evidence>
<feature type="region of interest" description="Disordered" evidence="7">
    <location>
        <begin position="107"/>
        <end position="143"/>
    </location>
</feature>
<evidence type="ECO:0000256" key="2">
    <source>
        <dbReference type="ARBA" id="ARBA00022980"/>
    </source>
</evidence>
<evidence type="ECO:0000256" key="6">
    <source>
        <dbReference type="RuleBase" id="RU000559"/>
    </source>
</evidence>
<evidence type="ECO:0000256" key="5">
    <source>
        <dbReference type="HAMAP-Rule" id="MF_00402"/>
    </source>
</evidence>
<evidence type="ECO:0000313" key="8">
    <source>
        <dbReference type="EMBL" id="PIW74952.1"/>
    </source>
</evidence>
<evidence type="ECO:0000256" key="3">
    <source>
        <dbReference type="ARBA" id="ARBA00023274"/>
    </source>
</evidence>
<proteinExistence type="inferred from homology"/>
<sequence>MSTKLDAFNKKQLKSLPEIRPGYTIIVHQKIKEGEKERIQPFKGLVIAKKHGAGINGTITVRKISGGIGVERTFPIHSPKINKIEVVGKAKVRRAKLYFLRERTGKSARLKRKEERRENATEPSAIEATPKKETPGETTKTAE</sequence>
<evidence type="ECO:0000256" key="4">
    <source>
        <dbReference type="ARBA" id="ARBA00035171"/>
    </source>
</evidence>
<dbReference type="Gene3D" id="2.30.30.790">
    <property type="match status" value="1"/>
</dbReference>
<evidence type="ECO:0000256" key="1">
    <source>
        <dbReference type="ARBA" id="ARBA00005781"/>
    </source>
</evidence>
<dbReference type="PROSITE" id="PS01015">
    <property type="entry name" value="RIBOSOMAL_L19"/>
    <property type="match status" value="1"/>
</dbReference>
<comment type="caution">
    <text evidence="8">The sequence shown here is derived from an EMBL/GenBank/DDBJ whole genome shotgun (WGS) entry which is preliminary data.</text>
</comment>
<reference evidence="9" key="1">
    <citation type="submission" date="2017-09" db="EMBL/GenBank/DDBJ databases">
        <title>Depth-based differentiation of microbial function through sediment-hosted aquifers and enrichment of novel symbionts in the deep terrestrial subsurface.</title>
        <authorList>
            <person name="Probst A.J."/>
            <person name="Ladd B."/>
            <person name="Jarett J.K."/>
            <person name="Geller-Mcgrath D.E."/>
            <person name="Sieber C.M.K."/>
            <person name="Emerson J.B."/>
            <person name="Anantharaman K."/>
            <person name="Thomas B.C."/>
            <person name="Malmstrom R."/>
            <person name="Stieglmeier M."/>
            <person name="Klingl A."/>
            <person name="Woyke T."/>
            <person name="Ryan C.M."/>
            <person name="Banfield J.F."/>
        </authorList>
    </citation>
    <scope>NUCLEOTIDE SEQUENCE [LARGE SCALE GENOMIC DNA]</scope>
</reference>
<dbReference type="GO" id="GO:0006412">
    <property type="term" value="P:translation"/>
    <property type="evidence" value="ECO:0007669"/>
    <property type="project" value="UniProtKB-UniRule"/>
</dbReference>
<dbReference type="NCBIfam" id="TIGR01024">
    <property type="entry name" value="rplS_bact"/>
    <property type="match status" value="1"/>
</dbReference>
<name>A0A2M7IEK3_9BACT</name>
<dbReference type="Proteomes" id="UP000231280">
    <property type="component" value="Unassembled WGS sequence"/>
</dbReference>
<gene>
    <name evidence="5" type="primary">rplS</name>
    <name evidence="8" type="ORF">CO002_04745</name>
</gene>
<organism evidence="8 9">
    <name type="scientific">Candidatus Portnoybacteria bacterium CG_4_8_14_3_um_filter_44_10</name>
    <dbReference type="NCBI Taxonomy" id="1974802"/>
    <lineage>
        <taxon>Bacteria</taxon>
        <taxon>Candidatus Portnoyibacteriota</taxon>
    </lineage>
</organism>
<dbReference type="InterPro" id="IPR001857">
    <property type="entry name" value="Ribosomal_bL19"/>
</dbReference>
<dbReference type="SUPFAM" id="SSF50104">
    <property type="entry name" value="Translation proteins SH3-like domain"/>
    <property type="match status" value="1"/>
</dbReference>
<dbReference type="InterPro" id="IPR008991">
    <property type="entry name" value="Translation_prot_SH3-like_sf"/>
</dbReference>
<dbReference type="Pfam" id="PF01245">
    <property type="entry name" value="Ribosomal_L19"/>
    <property type="match status" value="1"/>
</dbReference>
<dbReference type="AlphaFoldDB" id="A0A2M7IEK3"/>
<comment type="function">
    <text evidence="5 6">This protein is located at the 30S-50S ribosomal subunit interface and may play a role in the structure and function of the aminoacyl-tRNA binding site.</text>
</comment>
<dbReference type="PRINTS" id="PR00061">
    <property type="entry name" value="RIBOSOMALL19"/>
</dbReference>